<dbReference type="InterPro" id="IPR012349">
    <property type="entry name" value="Split_barrel_FMN-bd"/>
</dbReference>
<sequence>MTSAELDRITGTAFRSFMRDWATGVAVVTSTQGAAPVGCTVNAFTSVSLDPPLLLVSLARGSRTLAAITASKVFGVNVLDDRQGELAKRFAVGTGDRFAGTPHRRELGVPVIEDVLAAVVCEVEWCVVGGDHVLVLGRPRWCSRERAGEPLVFFRGGWR</sequence>
<dbReference type="PANTHER" id="PTHR30466">
    <property type="entry name" value="FLAVIN REDUCTASE"/>
    <property type="match status" value="1"/>
</dbReference>
<protein>
    <submittedName>
        <fullName evidence="3">Flavin reductase (DIM6/NTAB) family NADH-FMN oxidoreductase RutF</fullName>
    </submittedName>
</protein>
<dbReference type="RefSeq" id="WP_106186679.1">
    <property type="nucleotide sequence ID" value="NZ_PVTF01000002.1"/>
</dbReference>
<dbReference type="Gene3D" id="2.30.110.10">
    <property type="entry name" value="Electron Transport, Fmn-binding Protein, Chain A"/>
    <property type="match status" value="1"/>
</dbReference>
<keyword evidence="1" id="KW-0560">Oxidoreductase</keyword>
<comment type="caution">
    <text evidence="3">The sequence shown here is derived from an EMBL/GenBank/DDBJ whole genome shotgun (WGS) entry which is preliminary data.</text>
</comment>
<name>A0A2T0THQ4_9PSEU</name>
<dbReference type="SUPFAM" id="SSF50475">
    <property type="entry name" value="FMN-binding split barrel"/>
    <property type="match status" value="1"/>
</dbReference>
<dbReference type="EMBL" id="PVTF01000002">
    <property type="protein sequence ID" value="PRY45145.1"/>
    <property type="molecule type" value="Genomic_DNA"/>
</dbReference>
<accession>A0A2T0THQ4</accession>
<dbReference type="InterPro" id="IPR002563">
    <property type="entry name" value="Flavin_Rdtase-like_dom"/>
</dbReference>
<proteinExistence type="predicted"/>
<gene>
    <name evidence="3" type="ORF">CLV43_102710</name>
</gene>
<evidence type="ECO:0000313" key="3">
    <source>
        <dbReference type="EMBL" id="PRY45145.1"/>
    </source>
</evidence>
<dbReference type="GO" id="GO:0042602">
    <property type="term" value="F:riboflavin reductase (NADPH) activity"/>
    <property type="evidence" value="ECO:0007669"/>
    <property type="project" value="TreeGrafter"/>
</dbReference>
<dbReference type="AlphaFoldDB" id="A0A2T0THQ4"/>
<reference evidence="3 4" key="1">
    <citation type="submission" date="2018-03" db="EMBL/GenBank/DDBJ databases">
        <title>Genomic Encyclopedia of Archaeal and Bacterial Type Strains, Phase II (KMG-II): from individual species to whole genera.</title>
        <authorList>
            <person name="Goeker M."/>
        </authorList>
    </citation>
    <scope>NUCLEOTIDE SEQUENCE [LARGE SCALE GENOMIC DNA]</scope>
    <source>
        <strain evidence="3 4">DSM 44720</strain>
    </source>
</reference>
<dbReference type="Pfam" id="PF01613">
    <property type="entry name" value="Flavin_Reduct"/>
    <property type="match status" value="1"/>
</dbReference>
<dbReference type="OrthoDB" id="9792858at2"/>
<evidence type="ECO:0000259" key="2">
    <source>
        <dbReference type="SMART" id="SM00903"/>
    </source>
</evidence>
<keyword evidence="4" id="KW-1185">Reference proteome</keyword>
<feature type="domain" description="Flavin reductase like" evidence="2">
    <location>
        <begin position="18"/>
        <end position="159"/>
    </location>
</feature>
<evidence type="ECO:0000313" key="4">
    <source>
        <dbReference type="Proteomes" id="UP000239494"/>
    </source>
</evidence>
<dbReference type="Proteomes" id="UP000239494">
    <property type="component" value="Unassembled WGS sequence"/>
</dbReference>
<dbReference type="InterPro" id="IPR050268">
    <property type="entry name" value="NADH-dep_flavin_reductase"/>
</dbReference>
<dbReference type="GO" id="GO:0010181">
    <property type="term" value="F:FMN binding"/>
    <property type="evidence" value="ECO:0007669"/>
    <property type="project" value="InterPro"/>
</dbReference>
<dbReference type="GO" id="GO:0006208">
    <property type="term" value="P:pyrimidine nucleobase catabolic process"/>
    <property type="evidence" value="ECO:0007669"/>
    <property type="project" value="TreeGrafter"/>
</dbReference>
<organism evidence="3 4">
    <name type="scientific">Umezawaea tangerina</name>
    <dbReference type="NCBI Taxonomy" id="84725"/>
    <lineage>
        <taxon>Bacteria</taxon>
        <taxon>Bacillati</taxon>
        <taxon>Actinomycetota</taxon>
        <taxon>Actinomycetes</taxon>
        <taxon>Pseudonocardiales</taxon>
        <taxon>Pseudonocardiaceae</taxon>
        <taxon>Umezawaea</taxon>
    </lineage>
</organism>
<dbReference type="SMART" id="SM00903">
    <property type="entry name" value="Flavin_Reduct"/>
    <property type="match status" value="1"/>
</dbReference>
<dbReference type="PANTHER" id="PTHR30466:SF1">
    <property type="entry name" value="FMN REDUCTASE (NADH) RUTF"/>
    <property type="match status" value="1"/>
</dbReference>
<evidence type="ECO:0000256" key="1">
    <source>
        <dbReference type="ARBA" id="ARBA00023002"/>
    </source>
</evidence>